<reference evidence="2" key="1">
    <citation type="submission" date="2023-10" db="EMBL/GenBank/DDBJ databases">
        <authorList>
            <person name="Chen Y."/>
            <person name="Shah S."/>
            <person name="Dougan E. K."/>
            <person name="Thang M."/>
            <person name="Chan C."/>
        </authorList>
    </citation>
    <scope>NUCLEOTIDE SEQUENCE [LARGE SCALE GENOMIC DNA]</scope>
</reference>
<keyword evidence="3" id="KW-1185">Reference proteome</keyword>
<dbReference type="EMBL" id="CAUYUJ010016088">
    <property type="protein sequence ID" value="CAK0861715.1"/>
    <property type="molecule type" value="Genomic_DNA"/>
</dbReference>
<accession>A0ABN9UP37</accession>
<proteinExistence type="predicted"/>
<comment type="caution">
    <text evidence="2">The sequence shown here is derived from an EMBL/GenBank/DDBJ whole genome shotgun (WGS) entry which is preliminary data.</text>
</comment>
<evidence type="ECO:0000256" key="1">
    <source>
        <dbReference type="SAM" id="MobiDB-lite"/>
    </source>
</evidence>
<evidence type="ECO:0000313" key="2">
    <source>
        <dbReference type="EMBL" id="CAK0861715.1"/>
    </source>
</evidence>
<evidence type="ECO:0000313" key="3">
    <source>
        <dbReference type="Proteomes" id="UP001189429"/>
    </source>
</evidence>
<dbReference type="Proteomes" id="UP001189429">
    <property type="component" value="Unassembled WGS sequence"/>
</dbReference>
<name>A0ABN9UP37_9DINO</name>
<sequence length="248" mass="26460">MPNHFERISDSWDPTGYIGRKATTPGIVGAPGSKQCQSAGSCRILQRQGGGRPAEGPQKKLRKRSQQQVPATVAASLHGIVRPPRGPSRPEMRKELFEGIVDKLTHPVGDESPEEKERIARWTRAKTLHAEVKGLRSQLAQLTGTGSPRPQPLGSEAPAAAGGAEACTAASAAEAFFPAGWREALSIELLADLVIDAWLPSFADSVVEELAATVEERTTPPPTTTVDPGSWAEAALRPASPRWRSAGR</sequence>
<organism evidence="2 3">
    <name type="scientific">Prorocentrum cordatum</name>
    <dbReference type="NCBI Taxonomy" id="2364126"/>
    <lineage>
        <taxon>Eukaryota</taxon>
        <taxon>Sar</taxon>
        <taxon>Alveolata</taxon>
        <taxon>Dinophyceae</taxon>
        <taxon>Prorocentrales</taxon>
        <taxon>Prorocentraceae</taxon>
        <taxon>Prorocentrum</taxon>
    </lineage>
</organism>
<protein>
    <submittedName>
        <fullName evidence="2">Uncharacterized protein</fullName>
    </submittedName>
</protein>
<feature type="compositionally biased region" description="Basic and acidic residues" evidence="1">
    <location>
        <begin position="1"/>
        <end position="10"/>
    </location>
</feature>
<gene>
    <name evidence="2" type="ORF">PCOR1329_LOCUS50312</name>
</gene>
<feature type="region of interest" description="Disordered" evidence="1">
    <location>
        <begin position="214"/>
        <end position="248"/>
    </location>
</feature>
<feature type="region of interest" description="Disordered" evidence="1">
    <location>
        <begin position="1"/>
        <end position="90"/>
    </location>
</feature>